<evidence type="ECO:0000313" key="2">
    <source>
        <dbReference type="EMBL" id="GLD75326.1"/>
    </source>
</evidence>
<keyword evidence="3" id="KW-1185">Reference proteome</keyword>
<evidence type="ECO:0000313" key="3">
    <source>
        <dbReference type="Proteomes" id="UP001279410"/>
    </source>
</evidence>
<accession>A0AAD3NLX4</accession>
<comment type="caution">
    <text evidence="2">The sequence shown here is derived from an EMBL/GenBank/DDBJ whole genome shotgun (WGS) entry which is preliminary data.</text>
</comment>
<dbReference type="Proteomes" id="UP001279410">
    <property type="component" value="Unassembled WGS sequence"/>
</dbReference>
<evidence type="ECO:0000256" key="1">
    <source>
        <dbReference type="SAM" id="MobiDB-lite"/>
    </source>
</evidence>
<reference evidence="2" key="1">
    <citation type="submission" date="2022-08" db="EMBL/GenBank/DDBJ databases">
        <title>Genome sequencing of akame (Lates japonicus).</title>
        <authorList>
            <person name="Hashiguchi Y."/>
            <person name="Takahashi H."/>
        </authorList>
    </citation>
    <scope>NUCLEOTIDE SEQUENCE</scope>
    <source>
        <strain evidence="2">Kochi</strain>
    </source>
</reference>
<sequence>MGLSSCTWGAVEASSGQPEGPGLAHQRHNCTPPFIVSGVGSFSAFEIKFRLSIEVPLELRWMWVFMLVNTTIKMTWAPIDKEAVRDTCLDLRTGSRAHPRPKESEGISGLHVPNWTAIRDRNDPPLEPPSQPNGILVDIYLIPAVVGDDIMQVVTIEDLITASPGDPLDRLIYRFYLRAHCCCWGRRAHHEVGARHTLDEPVQSAQGREAAPWPCPDNSRSTPPVSPPPMAPNSVTILGVPLTPTHHVHGDHQTKQPTP</sequence>
<proteinExistence type="predicted"/>
<protein>
    <submittedName>
        <fullName evidence="2">Neural cell adhesion molecule L1-like isoform X1</fullName>
    </submittedName>
</protein>
<feature type="compositionally biased region" description="Basic and acidic residues" evidence="1">
    <location>
        <begin position="248"/>
        <end position="259"/>
    </location>
</feature>
<organism evidence="2 3">
    <name type="scientific">Lates japonicus</name>
    <name type="common">Japanese lates</name>
    <dbReference type="NCBI Taxonomy" id="270547"/>
    <lineage>
        <taxon>Eukaryota</taxon>
        <taxon>Metazoa</taxon>
        <taxon>Chordata</taxon>
        <taxon>Craniata</taxon>
        <taxon>Vertebrata</taxon>
        <taxon>Euteleostomi</taxon>
        <taxon>Actinopterygii</taxon>
        <taxon>Neopterygii</taxon>
        <taxon>Teleostei</taxon>
        <taxon>Neoteleostei</taxon>
        <taxon>Acanthomorphata</taxon>
        <taxon>Carangaria</taxon>
        <taxon>Carangaria incertae sedis</taxon>
        <taxon>Centropomidae</taxon>
        <taxon>Lates</taxon>
    </lineage>
</organism>
<feature type="region of interest" description="Disordered" evidence="1">
    <location>
        <begin position="201"/>
        <end position="259"/>
    </location>
</feature>
<gene>
    <name evidence="2" type="ORF">AKAME5_002666000</name>
</gene>
<dbReference type="EMBL" id="BRZM01002874">
    <property type="protein sequence ID" value="GLD75326.1"/>
    <property type="molecule type" value="Genomic_DNA"/>
</dbReference>
<name>A0AAD3NLX4_LATJO</name>
<dbReference type="AlphaFoldDB" id="A0AAD3NLX4"/>